<dbReference type="GO" id="GO:0009279">
    <property type="term" value="C:cell outer membrane"/>
    <property type="evidence" value="ECO:0007669"/>
    <property type="project" value="UniProtKB-SubCell"/>
</dbReference>
<evidence type="ECO:0000256" key="1">
    <source>
        <dbReference type="ARBA" id="ARBA00004442"/>
    </source>
</evidence>
<protein>
    <submittedName>
        <fullName evidence="8">Starch-binding associating with outer membrane</fullName>
    </submittedName>
</protein>
<sequence length="521" mass="57983">MQYSNLHKLLVGVMLVGGMTILACNKQLEKTDPSHPTLDTYFKNSAELLSGTNAIYAIFHSGSLVGREWFFLNDLRSDDVSSGGGQLEVPRAQILNGATTADNAVMNSVWNGLYTVIHRSNTVIDNGPNITDNTALRDRCVGEAKFLRGWAYFELVTMWGPVPVYTTQVTAADQFQARKPVDSVYIQIIKDLTEAAAALPATIADQGRATKGAANALLGRVYMQKGDYASAKTALQAVVNAGIYSLVENYSYNFDEEHEFNKESIFEAVFFDRGDNNFNWAGTGDDQPNAQPQSTVRNQEYSPIAWRNLIPSNRFLNEFENTATGAAKTDPRFGMTVYQTGDKYFNNTLTLTDAAQNGNSSVVNGVTKKISWRKFTLIYKDNSSYRPGGINQRIIRYADVLLMMAECETELGSAPAVALGYLNQVRDRAGVQMPHYPTTQYPCSNKSEVIKAIMHERTVELGDEEVRNRDILRWRKKGYYTTDPLPYFRANRDELLPIPQAEIDNNPELGAGGIPKQNQGY</sequence>
<keyword evidence="5" id="KW-0998">Cell outer membrane</keyword>
<dbReference type="Gene3D" id="1.25.40.390">
    <property type="match status" value="1"/>
</dbReference>
<evidence type="ECO:0000313" key="8">
    <source>
        <dbReference type="EMBL" id="SEM18617.1"/>
    </source>
</evidence>
<evidence type="ECO:0000313" key="9">
    <source>
        <dbReference type="Proteomes" id="UP000198984"/>
    </source>
</evidence>
<dbReference type="Pfam" id="PF07980">
    <property type="entry name" value="SusD_RagB"/>
    <property type="match status" value="1"/>
</dbReference>
<keyword evidence="9" id="KW-1185">Reference proteome</keyword>
<dbReference type="InterPro" id="IPR033985">
    <property type="entry name" value="SusD-like_N"/>
</dbReference>
<accession>A0A1H7WCF7</accession>
<dbReference type="InterPro" id="IPR012944">
    <property type="entry name" value="SusD_RagB_dom"/>
</dbReference>
<dbReference type="CDD" id="cd08977">
    <property type="entry name" value="SusD"/>
    <property type="match status" value="1"/>
</dbReference>
<evidence type="ECO:0000256" key="2">
    <source>
        <dbReference type="ARBA" id="ARBA00006275"/>
    </source>
</evidence>
<comment type="subcellular location">
    <subcellularLocation>
        <location evidence="1">Cell outer membrane</location>
    </subcellularLocation>
</comment>
<dbReference type="InterPro" id="IPR011990">
    <property type="entry name" value="TPR-like_helical_dom_sf"/>
</dbReference>
<feature type="domain" description="RagB/SusD" evidence="6">
    <location>
        <begin position="262"/>
        <end position="521"/>
    </location>
</feature>
<dbReference type="Proteomes" id="UP000198984">
    <property type="component" value="Unassembled WGS sequence"/>
</dbReference>
<gene>
    <name evidence="8" type="ORF">SAMN04488505_103612</name>
</gene>
<proteinExistence type="inferred from homology"/>
<dbReference type="Pfam" id="PF14322">
    <property type="entry name" value="SusD-like_3"/>
    <property type="match status" value="1"/>
</dbReference>
<feature type="domain" description="SusD-like N-terminal" evidence="7">
    <location>
        <begin position="95"/>
        <end position="223"/>
    </location>
</feature>
<dbReference type="EMBL" id="FOBB01000003">
    <property type="protein sequence ID" value="SEM18617.1"/>
    <property type="molecule type" value="Genomic_DNA"/>
</dbReference>
<name>A0A1H7WCF7_9BACT</name>
<evidence type="ECO:0000256" key="5">
    <source>
        <dbReference type="ARBA" id="ARBA00023237"/>
    </source>
</evidence>
<dbReference type="RefSeq" id="WP_089913713.1">
    <property type="nucleotide sequence ID" value="NZ_FOBB01000003.1"/>
</dbReference>
<evidence type="ECO:0000256" key="4">
    <source>
        <dbReference type="ARBA" id="ARBA00023136"/>
    </source>
</evidence>
<organism evidence="8 9">
    <name type="scientific">Chitinophaga rupis</name>
    <dbReference type="NCBI Taxonomy" id="573321"/>
    <lineage>
        <taxon>Bacteria</taxon>
        <taxon>Pseudomonadati</taxon>
        <taxon>Bacteroidota</taxon>
        <taxon>Chitinophagia</taxon>
        <taxon>Chitinophagales</taxon>
        <taxon>Chitinophagaceae</taxon>
        <taxon>Chitinophaga</taxon>
    </lineage>
</organism>
<keyword evidence="3" id="KW-0732">Signal</keyword>
<dbReference type="OrthoDB" id="5694214at2"/>
<reference evidence="8 9" key="1">
    <citation type="submission" date="2016-10" db="EMBL/GenBank/DDBJ databases">
        <authorList>
            <person name="de Groot N.N."/>
        </authorList>
    </citation>
    <scope>NUCLEOTIDE SEQUENCE [LARGE SCALE GENOMIC DNA]</scope>
    <source>
        <strain evidence="8 9">DSM 21039</strain>
    </source>
</reference>
<dbReference type="SUPFAM" id="SSF48452">
    <property type="entry name" value="TPR-like"/>
    <property type="match status" value="1"/>
</dbReference>
<evidence type="ECO:0000259" key="7">
    <source>
        <dbReference type="Pfam" id="PF14322"/>
    </source>
</evidence>
<evidence type="ECO:0000256" key="3">
    <source>
        <dbReference type="ARBA" id="ARBA00022729"/>
    </source>
</evidence>
<dbReference type="AlphaFoldDB" id="A0A1H7WCF7"/>
<evidence type="ECO:0000259" key="6">
    <source>
        <dbReference type="Pfam" id="PF07980"/>
    </source>
</evidence>
<keyword evidence="4" id="KW-0472">Membrane</keyword>
<dbReference type="STRING" id="573321.SAMN04488505_103612"/>
<comment type="similarity">
    <text evidence="2">Belongs to the SusD family.</text>
</comment>